<proteinExistence type="predicted"/>
<dbReference type="STRING" id="649638.Trad_1874"/>
<reference evidence="1 2" key="2">
    <citation type="journal article" date="2011" name="Stand. Genomic Sci.">
        <title>Complete genome sequence of Truepera radiovictrix type strain (RQ-24).</title>
        <authorList>
            <person name="Ivanova N."/>
            <person name="Rohde C."/>
            <person name="Munk C."/>
            <person name="Nolan M."/>
            <person name="Lucas S."/>
            <person name="Del Rio T.G."/>
            <person name="Tice H."/>
            <person name="Deshpande S."/>
            <person name="Cheng J.F."/>
            <person name="Tapia R."/>
            <person name="Han C."/>
            <person name="Goodwin L."/>
            <person name="Pitluck S."/>
            <person name="Liolios K."/>
            <person name="Mavromatis K."/>
            <person name="Mikhailova N."/>
            <person name="Pati A."/>
            <person name="Chen A."/>
            <person name="Palaniappan K."/>
            <person name="Land M."/>
            <person name="Hauser L."/>
            <person name="Chang Y.J."/>
            <person name="Jeffries C.D."/>
            <person name="Brambilla E."/>
            <person name="Rohde M."/>
            <person name="Goker M."/>
            <person name="Tindall B.J."/>
            <person name="Woyke T."/>
            <person name="Bristow J."/>
            <person name="Eisen J.A."/>
            <person name="Markowitz V."/>
            <person name="Hugenholtz P."/>
            <person name="Kyrpides N.C."/>
            <person name="Klenk H.P."/>
            <person name="Lapidus A."/>
        </authorList>
    </citation>
    <scope>NUCLEOTIDE SEQUENCE [LARGE SCALE GENOMIC DNA]</scope>
    <source>
        <strain evidence="2">DSM 17093 / CIP 108686 / LMG 22925 / RQ-24</strain>
    </source>
</reference>
<dbReference type="AlphaFoldDB" id="D7CQK6"/>
<name>D7CQK6_TRURR</name>
<dbReference type="HOGENOM" id="CLU_180691_0_0_0"/>
<sequence length="106" mass="12262">MDARRDVRSSCPLSQRELIDTYFMEHRNQVLAIAAFLDRMDRSRTKDAQDEFRFVALQRALRELTSGEFGRTERVQLLLSDLDTSLLEERDQQGAYGAPKRQGVTP</sequence>
<protein>
    <submittedName>
        <fullName evidence="1">Uncharacterized protein</fullName>
    </submittedName>
</protein>
<dbReference type="eggNOG" id="ENOG50330E7">
    <property type="taxonomic scope" value="Bacteria"/>
</dbReference>
<dbReference type="EMBL" id="CP002049">
    <property type="protein sequence ID" value="ADI14990.1"/>
    <property type="molecule type" value="Genomic_DNA"/>
</dbReference>
<dbReference type="KEGG" id="tra:Trad_1874"/>
<evidence type="ECO:0000313" key="2">
    <source>
        <dbReference type="Proteomes" id="UP000000379"/>
    </source>
</evidence>
<accession>D7CQK6</accession>
<keyword evidence="2" id="KW-1185">Reference proteome</keyword>
<evidence type="ECO:0000313" key="1">
    <source>
        <dbReference type="EMBL" id="ADI14990.1"/>
    </source>
</evidence>
<gene>
    <name evidence="1" type="ordered locus">Trad_1874</name>
</gene>
<organism evidence="1 2">
    <name type="scientific">Truepera radiovictrix (strain DSM 17093 / CIP 108686 / LMG 22925 / RQ-24)</name>
    <dbReference type="NCBI Taxonomy" id="649638"/>
    <lineage>
        <taxon>Bacteria</taxon>
        <taxon>Thermotogati</taxon>
        <taxon>Deinococcota</taxon>
        <taxon>Deinococci</taxon>
        <taxon>Trueperales</taxon>
        <taxon>Trueperaceae</taxon>
        <taxon>Truepera</taxon>
    </lineage>
</organism>
<reference evidence="2" key="1">
    <citation type="submission" date="2010-05" db="EMBL/GenBank/DDBJ databases">
        <title>The complete genome of Truepera radiovictris DSM 17093.</title>
        <authorList>
            <consortium name="US DOE Joint Genome Institute (JGI-PGF)"/>
            <person name="Lucas S."/>
            <person name="Copeland A."/>
            <person name="Lapidus A."/>
            <person name="Glavina del Rio T."/>
            <person name="Dalin E."/>
            <person name="Tice H."/>
            <person name="Bruce D."/>
            <person name="Goodwin L."/>
            <person name="Pitluck S."/>
            <person name="Kyrpides N."/>
            <person name="Mavromatis K."/>
            <person name="Ovchinnikova G."/>
            <person name="Munk A.C."/>
            <person name="Detter J.C."/>
            <person name="Han C."/>
            <person name="Tapia R."/>
            <person name="Land M."/>
            <person name="Hauser L."/>
            <person name="Markowitz V."/>
            <person name="Cheng J.-F."/>
            <person name="Hugenholtz P."/>
            <person name="Woyke T."/>
            <person name="Wu D."/>
            <person name="Tindall B."/>
            <person name="Pomrenke H.G."/>
            <person name="Brambilla E."/>
            <person name="Klenk H.-P."/>
            <person name="Eisen J.A."/>
        </authorList>
    </citation>
    <scope>NUCLEOTIDE SEQUENCE [LARGE SCALE GENOMIC DNA]</scope>
    <source>
        <strain evidence="2">DSM 17093 / CIP 108686 / LMG 22925 / RQ-24</strain>
    </source>
</reference>
<dbReference type="RefSeq" id="WP_013178356.1">
    <property type="nucleotide sequence ID" value="NC_014221.1"/>
</dbReference>
<dbReference type="Proteomes" id="UP000000379">
    <property type="component" value="Chromosome"/>
</dbReference>
<dbReference type="OrthoDB" id="71199at2"/>